<reference evidence="2" key="1">
    <citation type="submission" date="2019-08" db="EMBL/GenBank/DDBJ databases">
        <title>The genome of the North American firefly Photinus pyralis.</title>
        <authorList>
            <consortium name="Photinus pyralis genome working group"/>
            <person name="Fallon T.R."/>
            <person name="Sander Lower S.E."/>
            <person name="Weng J.-K."/>
        </authorList>
    </citation>
    <scope>NUCLEOTIDE SEQUENCE</scope>
    <source>
        <strain evidence="2">TRF0915ILg1</strain>
        <tissue evidence="2">Whole body</tissue>
    </source>
</reference>
<sequence>VCIPLRKTLNWNKPVVFLLHYKNVNIKTIHMLDIIKVIVMSLDIIMIECDNLAVAGAKAVEDLKDLSLTHMLQVTPSNAKKIFTCFQNAYPIRTKVAHFVNPPSFFKYFYALLKPFMGKKLKERIKLHDGKEMKEIYNDIPCSVLPIEYGGEDGSINDMAAEWKKKVESYRDWFLDDAKYCSDESRRCQDSSWSLWRTLFGN</sequence>
<keyword evidence="3" id="KW-1185">Reference proteome</keyword>
<gene>
    <name evidence="2" type="ORF">ILUMI_16689</name>
</gene>
<dbReference type="PROSITE" id="PS50191">
    <property type="entry name" value="CRAL_TRIO"/>
    <property type="match status" value="1"/>
</dbReference>
<dbReference type="PRINTS" id="PR00180">
    <property type="entry name" value="CRETINALDHBP"/>
</dbReference>
<feature type="non-terminal residue" evidence="2">
    <location>
        <position position="202"/>
    </location>
</feature>
<dbReference type="Gene3D" id="3.40.525.10">
    <property type="entry name" value="CRAL-TRIO lipid binding domain"/>
    <property type="match status" value="1"/>
</dbReference>
<name>A0A8K0G7Z7_IGNLU</name>
<evidence type="ECO:0000313" key="3">
    <source>
        <dbReference type="Proteomes" id="UP000801492"/>
    </source>
</evidence>
<organism evidence="2 3">
    <name type="scientific">Ignelater luminosus</name>
    <name type="common">Cucubano</name>
    <name type="synonym">Pyrophorus luminosus</name>
    <dbReference type="NCBI Taxonomy" id="2038154"/>
    <lineage>
        <taxon>Eukaryota</taxon>
        <taxon>Metazoa</taxon>
        <taxon>Ecdysozoa</taxon>
        <taxon>Arthropoda</taxon>
        <taxon>Hexapoda</taxon>
        <taxon>Insecta</taxon>
        <taxon>Pterygota</taxon>
        <taxon>Neoptera</taxon>
        <taxon>Endopterygota</taxon>
        <taxon>Coleoptera</taxon>
        <taxon>Polyphaga</taxon>
        <taxon>Elateriformia</taxon>
        <taxon>Elateroidea</taxon>
        <taxon>Elateridae</taxon>
        <taxon>Agrypninae</taxon>
        <taxon>Pyrophorini</taxon>
        <taxon>Ignelater</taxon>
    </lineage>
</organism>
<dbReference type="GO" id="GO:0016020">
    <property type="term" value="C:membrane"/>
    <property type="evidence" value="ECO:0007669"/>
    <property type="project" value="TreeGrafter"/>
</dbReference>
<dbReference type="PANTHER" id="PTHR10174">
    <property type="entry name" value="ALPHA-TOCOPHEROL TRANSFER PROTEIN-RELATED"/>
    <property type="match status" value="1"/>
</dbReference>
<dbReference type="CDD" id="cd00170">
    <property type="entry name" value="SEC14"/>
    <property type="match status" value="1"/>
</dbReference>
<comment type="caution">
    <text evidence="2">The sequence shown here is derived from an EMBL/GenBank/DDBJ whole genome shotgun (WGS) entry which is preliminary data.</text>
</comment>
<dbReference type="OrthoDB" id="6693676at2759"/>
<protein>
    <recommendedName>
        <fullName evidence="1">CRAL-TRIO domain-containing protein</fullName>
    </recommendedName>
</protein>
<dbReference type="InterPro" id="IPR036865">
    <property type="entry name" value="CRAL-TRIO_dom_sf"/>
</dbReference>
<proteinExistence type="predicted"/>
<dbReference type="Proteomes" id="UP000801492">
    <property type="component" value="Unassembled WGS sequence"/>
</dbReference>
<dbReference type="SUPFAM" id="SSF52087">
    <property type="entry name" value="CRAL/TRIO domain"/>
    <property type="match status" value="1"/>
</dbReference>
<dbReference type="SMART" id="SM00516">
    <property type="entry name" value="SEC14"/>
    <property type="match status" value="1"/>
</dbReference>
<evidence type="ECO:0000259" key="1">
    <source>
        <dbReference type="PROSITE" id="PS50191"/>
    </source>
</evidence>
<dbReference type="AlphaFoldDB" id="A0A8K0G7Z7"/>
<dbReference type="PANTHER" id="PTHR10174:SF216">
    <property type="entry name" value="CRAL-TRIO DOMAIN-CONTAINING PROTEIN-RELATED"/>
    <property type="match status" value="1"/>
</dbReference>
<dbReference type="Gene3D" id="1.20.5.1200">
    <property type="entry name" value="Alpha-tocopherol transfer"/>
    <property type="match status" value="1"/>
</dbReference>
<dbReference type="Pfam" id="PF00650">
    <property type="entry name" value="CRAL_TRIO"/>
    <property type="match status" value="1"/>
</dbReference>
<evidence type="ECO:0000313" key="2">
    <source>
        <dbReference type="EMBL" id="KAF2889484.1"/>
    </source>
</evidence>
<dbReference type="GO" id="GO:1902936">
    <property type="term" value="F:phosphatidylinositol bisphosphate binding"/>
    <property type="evidence" value="ECO:0007669"/>
    <property type="project" value="TreeGrafter"/>
</dbReference>
<accession>A0A8K0G7Z7</accession>
<feature type="domain" description="CRAL-TRIO" evidence="1">
    <location>
        <begin position="12"/>
        <end position="157"/>
    </location>
</feature>
<dbReference type="InterPro" id="IPR001251">
    <property type="entry name" value="CRAL-TRIO_dom"/>
</dbReference>
<dbReference type="EMBL" id="VTPC01066240">
    <property type="protein sequence ID" value="KAF2889484.1"/>
    <property type="molecule type" value="Genomic_DNA"/>
</dbReference>